<evidence type="ECO:0000313" key="17">
    <source>
        <dbReference type="EMBL" id="PAV71665.1"/>
    </source>
</evidence>
<dbReference type="Gene3D" id="2.30.42.10">
    <property type="match status" value="1"/>
</dbReference>
<evidence type="ECO:0000256" key="9">
    <source>
        <dbReference type="ARBA" id="ARBA00023054"/>
    </source>
</evidence>
<evidence type="ECO:0000259" key="14">
    <source>
        <dbReference type="PROSITE" id="PS50010"/>
    </source>
</evidence>
<dbReference type="InterPro" id="IPR044926">
    <property type="entry name" value="RGS_subdomain_2"/>
</dbReference>
<dbReference type="PANTHER" id="PTHR45872">
    <property type="entry name" value="RHO GUANINE NUCLEOTIDE EXCHANGE FACTOR 2, ISOFORM D"/>
    <property type="match status" value="1"/>
</dbReference>
<dbReference type="InterPro" id="IPR036034">
    <property type="entry name" value="PDZ_sf"/>
</dbReference>
<dbReference type="GO" id="GO:0005096">
    <property type="term" value="F:GTPase activator activity"/>
    <property type="evidence" value="ECO:0007669"/>
    <property type="project" value="UniProtKB-KW"/>
</dbReference>
<keyword evidence="9 11" id="KW-0175">Coiled coil</keyword>
<feature type="compositionally biased region" description="Basic and acidic residues" evidence="12">
    <location>
        <begin position="128"/>
        <end position="172"/>
    </location>
</feature>
<feature type="coiled-coil region" evidence="11">
    <location>
        <begin position="1287"/>
        <end position="1314"/>
    </location>
</feature>
<dbReference type="InterPro" id="IPR002219">
    <property type="entry name" value="PKC_DAG/PE"/>
</dbReference>
<dbReference type="InterPro" id="IPR015212">
    <property type="entry name" value="RGS-like_dom"/>
</dbReference>
<dbReference type="InterPro" id="IPR041020">
    <property type="entry name" value="PH_16"/>
</dbReference>
<feature type="domain" description="DH" evidence="14">
    <location>
        <begin position="752"/>
        <end position="949"/>
    </location>
</feature>
<reference evidence="17 18" key="1">
    <citation type="journal article" date="2017" name="Curr. Biol.">
        <title>Genome architecture and evolution of a unichromosomal asexual nematode.</title>
        <authorList>
            <person name="Fradin H."/>
            <person name="Zegar C."/>
            <person name="Gutwein M."/>
            <person name="Lucas J."/>
            <person name="Kovtun M."/>
            <person name="Corcoran D."/>
            <person name="Baugh L.R."/>
            <person name="Kiontke K."/>
            <person name="Gunsalus K."/>
            <person name="Fitch D.H."/>
            <person name="Piano F."/>
        </authorList>
    </citation>
    <scope>NUCLEOTIDE SEQUENCE [LARGE SCALE GENOMIC DNA]</scope>
    <source>
        <strain evidence="17">PF1309</strain>
    </source>
</reference>
<dbReference type="PROSITE" id="PS50010">
    <property type="entry name" value="DH_2"/>
    <property type="match status" value="1"/>
</dbReference>
<keyword evidence="7" id="KW-0479">Metal-binding</keyword>
<dbReference type="InterPro" id="IPR001849">
    <property type="entry name" value="PH_domain"/>
</dbReference>
<evidence type="ECO:0000256" key="10">
    <source>
        <dbReference type="ARBA" id="ARBA00023136"/>
    </source>
</evidence>
<dbReference type="GO" id="GO:0046872">
    <property type="term" value="F:metal ion binding"/>
    <property type="evidence" value="ECO:0007669"/>
    <property type="project" value="UniProtKB-KW"/>
</dbReference>
<dbReference type="PROSITE" id="PS50003">
    <property type="entry name" value="PH_DOMAIN"/>
    <property type="match status" value="1"/>
</dbReference>
<dbReference type="Gene3D" id="1.20.900.10">
    <property type="entry name" value="Dbl homology (DH) domain"/>
    <property type="match status" value="1"/>
</dbReference>
<keyword evidence="18" id="KW-1185">Reference proteome</keyword>
<evidence type="ECO:0000259" key="16">
    <source>
        <dbReference type="PROSITE" id="PS50106"/>
    </source>
</evidence>
<feature type="compositionally biased region" description="Basic and acidic residues" evidence="12">
    <location>
        <begin position="628"/>
        <end position="643"/>
    </location>
</feature>
<dbReference type="SUPFAM" id="SSF48097">
    <property type="entry name" value="Regulator of G-protein signaling, RGS"/>
    <property type="match status" value="1"/>
</dbReference>
<comment type="caution">
    <text evidence="17">The sequence shown here is derived from an EMBL/GenBank/DDBJ whole genome shotgun (WGS) entry which is preliminary data.</text>
</comment>
<dbReference type="InterPro" id="IPR001478">
    <property type="entry name" value="PDZ"/>
</dbReference>
<evidence type="ECO:0000256" key="3">
    <source>
        <dbReference type="ARBA" id="ARBA00022468"/>
    </source>
</evidence>
<dbReference type="SUPFAM" id="SSF57889">
    <property type="entry name" value="Cysteine-rich domain"/>
    <property type="match status" value="1"/>
</dbReference>
<feature type="compositionally biased region" description="Basic residues" evidence="12">
    <location>
        <begin position="616"/>
        <end position="627"/>
    </location>
</feature>
<evidence type="ECO:0000256" key="5">
    <source>
        <dbReference type="ARBA" id="ARBA00022553"/>
    </source>
</evidence>
<dbReference type="OrthoDB" id="2272012at2759"/>
<feature type="compositionally biased region" description="Basic residues" evidence="12">
    <location>
        <begin position="587"/>
        <end position="596"/>
    </location>
</feature>
<dbReference type="InterPro" id="IPR000219">
    <property type="entry name" value="DH_dom"/>
</dbReference>
<dbReference type="CDD" id="cd23069">
    <property type="entry name" value="PDZ_ARHGEF11-12-like"/>
    <property type="match status" value="1"/>
</dbReference>
<dbReference type="CDD" id="cd00029">
    <property type="entry name" value="C1"/>
    <property type="match status" value="1"/>
</dbReference>
<evidence type="ECO:0000259" key="13">
    <source>
        <dbReference type="PROSITE" id="PS50003"/>
    </source>
</evidence>
<keyword evidence="3" id="KW-0343">GTPase activation</keyword>
<dbReference type="Proteomes" id="UP000218231">
    <property type="component" value="Unassembled WGS sequence"/>
</dbReference>
<feature type="region of interest" description="Disordered" evidence="12">
    <location>
        <begin position="126"/>
        <end position="172"/>
    </location>
</feature>
<gene>
    <name evidence="17" type="ORF">WR25_26576</name>
</gene>
<dbReference type="InterPro" id="IPR011993">
    <property type="entry name" value="PH-like_dom_sf"/>
</dbReference>
<evidence type="ECO:0000256" key="8">
    <source>
        <dbReference type="ARBA" id="ARBA00022833"/>
    </source>
</evidence>
<keyword evidence="6" id="KW-0344">Guanine-nucleotide releasing factor</keyword>
<proteinExistence type="predicted"/>
<dbReference type="Pfam" id="PF09128">
    <property type="entry name" value="RGS-like"/>
    <property type="match status" value="1"/>
</dbReference>
<dbReference type="SMART" id="SM00325">
    <property type="entry name" value="RhoGEF"/>
    <property type="match status" value="1"/>
</dbReference>
<dbReference type="CDD" id="cd13329">
    <property type="entry name" value="PH_RhoGEF"/>
    <property type="match status" value="1"/>
</dbReference>
<feature type="domain" description="PDZ" evidence="16">
    <location>
        <begin position="5"/>
        <end position="82"/>
    </location>
</feature>
<dbReference type="SUPFAM" id="SSF50729">
    <property type="entry name" value="PH domain-like"/>
    <property type="match status" value="1"/>
</dbReference>
<evidence type="ECO:0000256" key="7">
    <source>
        <dbReference type="ARBA" id="ARBA00022723"/>
    </source>
</evidence>
<evidence type="ECO:0000256" key="2">
    <source>
        <dbReference type="ARBA" id="ARBA00004496"/>
    </source>
</evidence>
<comment type="subcellular location">
    <subcellularLocation>
        <location evidence="2">Cytoplasm</location>
    </subcellularLocation>
    <subcellularLocation>
        <location evidence="1">Membrane</location>
    </subcellularLocation>
</comment>
<organism evidence="17 18">
    <name type="scientific">Diploscapter pachys</name>
    <dbReference type="NCBI Taxonomy" id="2018661"/>
    <lineage>
        <taxon>Eukaryota</taxon>
        <taxon>Metazoa</taxon>
        <taxon>Ecdysozoa</taxon>
        <taxon>Nematoda</taxon>
        <taxon>Chromadorea</taxon>
        <taxon>Rhabditida</taxon>
        <taxon>Rhabditina</taxon>
        <taxon>Rhabditomorpha</taxon>
        <taxon>Rhabditoidea</taxon>
        <taxon>Rhabditidae</taxon>
        <taxon>Diploscapter</taxon>
    </lineage>
</organism>
<dbReference type="GO" id="GO:0016020">
    <property type="term" value="C:membrane"/>
    <property type="evidence" value="ECO:0007669"/>
    <property type="project" value="UniProtKB-SubCell"/>
</dbReference>
<feature type="domain" description="Phorbol-ester/DAG-type" evidence="15">
    <location>
        <begin position="468"/>
        <end position="518"/>
    </location>
</feature>
<dbReference type="Pfam" id="PF00621">
    <property type="entry name" value="RhoGEF"/>
    <property type="match status" value="1"/>
</dbReference>
<dbReference type="InterPro" id="IPR036305">
    <property type="entry name" value="RGS_sf"/>
</dbReference>
<keyword evidence="8" id="KW-0862">Zinc</keyword>
<protein>
    <submittedName>
        <fullName evidence="17">Uncharacterized protein</fullName>
    </submittedName>
</protein>
<dbReference type="Gene3D" id="1.10.167.10">
    <property type="entry name" value="Regulator of G-protein Signalling 4, domain 2"/>
    <property type="match status" value="1"/>
</dbReference>
<feature type="compositionally biased region" description="Low complexity" evidence="12">
    <location>
        <begin position="1251"/>
        <end position="1261"/>
    </location>
</feature>
<dbReference type="InterPro" id="IPR046349">
    <property type="entry name" value="C1-like_sf"/>
</dbReference>
<dbReference type="Gene3D" id="3.30.60.20">
    <property type="match status" value="1"/>
</dbReference>
<dbReference type="GO" id="GO:0005085">
    <property type="term" value="F:guanyl-nucleotide exchange factor activity"/>
    <property type="evidence" value="ECO:0007669"/>
    <property type="project" value="UniProtKB-KW"/>
</dbReference>
<dbReference type="SUPFAM" id="SSF48065">
    <property type="entry name" value="DBL homology domain (DH-domain)"/>
    <property type="match status" value="1"/>
</dbReference>
<dbReference type="Gene3D" id="2.30.29.30">
    <property type="entry name" value="Pleckstrin-homology domain (PH domain)/Phosphotyrosine-binding domain (PTB)"/>
    <property type="match status" value="1"/>
</dbReference>
<keyword evidence="5" id="KW-0597">Phosphoprotein</keyword>
<feature type="domain" description="PH" evidence="13">
    <location>
        <begin position="989"/>
        <end position="1098"/>
    </location>
</feature>
<dbReference type="InterPro" id="IPR035899">
    <property type="entry name" value="DBL_dom_sf"/>
</dbReference>
<dbReference type="CDD" id="cd00160">
    <property type="entry name" value="RhoGEF"/>
    <property type="match status" value="1"/>
</dbReference>
<dbReference type="STRING" id="2018661.A0A2A2KCJ0"/>
<evidence type="ECO:0000256" key="1">
    <source>
        <dbReference type="ARBA" id="ARBA00004370"/>
    </source>
</evidence>
<feature type="region of interest" description="Disordered" evidence="12">
    <location>
        <begin position="546"/>
        <end position="599"/>
    </location>
</feature>
<dbReference type="SUPFAM" id="SSF50156">
    <property type="entry name" value="PDZ domain-like"/>
    <property type="match status" value="1"/>
</dbReference>
<dbReference type="PANTHER" id="PTHR45872:SF2">
    <property type="entry name" value="RHO GUANINE NUCLEOTIDE EXCHANGE FACTOR 2, ISOFORM D"/>
    <property type="match status" value="1"/>
</dbReference>
<dbReference type="Pfam" id="PF00595">
    <property type="entry name" value="PDZ"/>
    <property type="match status" value="1"/>
</dbReference>
<feature type="compositionally biased region" description="Acidic residues" evidence="12">
    <location>
        <begin position="653"/>
        <end position="662"/>
    </location>
</feature>
<dbReference type="PROSITE" id="PS50081">
    <property type="entry name" value="ZF_DAG_PE_2"/>
    <property type="match status" value="1"/>
</dbReference>
<dbReference type="SMART" id="SM00228">
    <property type="entry name" value="PDZ"/>
    <property type="match status" value="1"/>
</dbReference>
<dbReference type="Pfam" id="PF17838">
    <property type="entry name" value="PH_16"/>
    <property type="match status" value="1"/>
</dbReference>
<evidence type="ECO:0000313" key="18">
    <source>
        <dbReference type="Proteomes" id="UP000218231"/>
    </source>
</evidence>
<dbReference type="GO" id="GO:0001664">
    <property type="term" value="F:G protein-coupled receptor binding"/>
    <property type="evidence" value="ECO:0007669"/>
    <property type="project" value="TreeGrafter"/>
</dbReference>
<feature type="region of interest" description="Disordered" evidence="12">
    <location>
        <begin position="612"/>
        <end position="663"/>
    </location>
</feature>
<name>A0A2A2KCJ0_9BILA</name>
<feature type="region of interest" description="Disordered" evidence="12">
    <location>
        <begin position="1242"/>
        <end position="1267"/>
    </location>
</feature>
<keyword evidence="10" id="KW-0472">Membrane</keyword>
<evidence type="ECO:0000256" key="4">
    <source>
        <dbReference type="ARBA" id="ARBA00022490"/>
    </source>
</evidence>
<evidence type="ECO:0000259" key="15">
    <source>
        <dbReference type="PROSITE" id="PS50081"/>
    </source>
</evidence>
<evidence type="ECO:0000256" key="12">
    <source>
        <dbReference type="SAM" id="MobiDB-lite"/>
    </source>
</evidence>
<dbReference type="SMART" id="SM00109">
    <property type="entry name" value="C1"/>
    <property type="match status" value="1"/>
</dbReference>
<dbReference type="GO" id="GO:0005737">
    <property type="term" value="C:cytoplasm"/>
    <property type="evidence" value="ECO:0007669"/>
    <property type="project" value="UniProtKB-SubCell"/>
</dbReference>
<evidence type="ECO:0000256" key="11">
    <source>
        <dbReference type="SAM" id="Coils"/>
    </source>
</evidence>
<accession>A0A2A2KCJ0</accession>
<evidence type="ECO:0000256" key="6">
    <source>
        <dbReference type="ARBA" id="ARBA00022658"/>
    </source>
</evidence>
<dbReference type="GO" id="GO:0007186">
    <property type="term" value="P:G protein-coupled receptor signaling pathway"/>
    <property type="evidence" value="ECO:0007669"/>
    <property type="project" value="TreeGrafter"/>
</dbReference>
<sequence length="1332" mass="150146">MIERCVVVQRQQDGYGFTVTGEHPVYVHTVKQDGAAYCAGVRQGERIMKVNGMPVTSNNHLEVIRMISGGQNVVLTLLGKPPDPMPVFHTEIKSDQKLILNDNNSSIVESADNDWRKKRKDLLNQMLEDERRHAEKKREREINSKEGRDKGNDRGLRDKDKDYNLRENSHDGEQLTKSLKRITCLQSQLHQIRLPFETHTPAARAAASPVLNALSTMDDSDEDDAEMTPIRAEESGPFANLAELKTKPGHLAAFTNYLLSNGNASSFFFYLITDAYQQIKGPPKDIRRWAFELFTTFVIPNSPLCIPSSDQSIIQPIDKMLSLTIDHITDSDSESLKRAFVAGRQKAVTDVNEQLAEFRHKRSLGAGSLFEPNQLTMLVRGDGEIKVGEQIFFQVLESMRANDFDNLDVKSQAIATSIATIVKIMLPKISVSNDKFLDKIPHFLAKEKPGKSARKPPSNIKSKTQIKGHVFTINAINTVHYCYQCRDATWGLQPWMYFCNNCDVKIHPQCSSSLVDTCYPATQTKKSHSKSRLSGLIGKSIESDHEENNLAGSSSGHIHSHSHGHNAKSVCSDGGVGVGSEIDKKSDRSKRAHSMKNKGLQTILQHSATEVITSHSHSHTHHHHRNDHSHPESSRGPVRRDRSTPSWSSDFPPAEEEVEELEPVLRSRKISADGRKSLEGSRLAIDLQSISGSSSVSHTSLPEEEVRRMMERMSVSVPRENDSDIDIDTDVPSIEERIGYEAVKHLKPKEKKRQEIINEFFHTEKTHVRNLKILLVHFCQPMLRDGIVSPDMINLLFANLDEVLAVHKEILTKIRESDQAWLKNQKLHGMYGDVSELMVNLFEGEIGQRLMEVTSKFCQHQQHALDILRIRCKKDKEDALIEFLSSAESHPMCRKLQLKDMIPVEMQRLVKYPLMLEMMANVSVDEREEEVLRRVVISAKRILSAVNTAKRNAENKRRLEELQKRVDMSACDRDLLTHEYGPLNLLEQHLIHDGSLTCRFNRGKQVELHVVLLESTLILFTKHSDGHRLTLKSLEPSKENKWNPILPLAPLIAKEKANDKRAFFLVFNNMHGAQIFELVAGTATERKTWYKLILDQIEQDKKLHPPVKNESPFPLGASNSNDTDAMAKVQVVTHPRLVNANEITVQQPTILEHAQPILTNAEKLKRSDEIIMQALATKLTILAEYLPGDKQGQTEEVVKMTEMFGGMAVADLKQKDGKELAMSAIVHGNRLLDSINQSMNLAASKKDEQSRASASTSASADGDSDRHLPSVPCYKLTAIAAPLMNHLKALMQSVQDLQAENHSLREQILHYRELAGNDRSVSEETLTEQNRR</sequence>
<keyword evidence="4" id="KW-0963">Cytoplasm</keyword>
<dbReference type="PROSITE" id="PS50106">
    <property type="entry name" value="PDZ"/>
    <property type="match status" value="1"/>
</dbReference>
<dbReference type="EMBL" id="LIAE01008950">
    <property type="protein sequence ID" value="PAV71665.1"/>
    <property type="molecule type" value="Genomic_DNA"/>
</dbReference>
<dbReference type="SMART" id="SM00233">
    <property type="entry name" value="PH"/>
    <property type="match status" value="1"/>
</dbReference>